<keyword evidence="6 10" id="KW-1133">Transmembrane helix</keyword>
<dbReference type="Proteomes" id="UP001140172">
    <property type="component" value="Unassembled WGS sequence"/>
</dbReference>
<gene>
    <name evidence="11" type="primary">RFT1</name>
    <name evidence="11" type="ORF">GGI15_003089</name>
</gene>
<evidence type="ECO:0000256" key="1">
    <source>
        <dbReference type="ARBA" id="ARBA00004477"/>
    </source>
</evidence>
<feature type="transmembrane region" description="Helical" evidence="10">
    <location>
        <begin position="202"/>
        <end position="223"/>
    </location>
</feature>
<keyword evidence="7 10" id="KW-0472">Membrane</keyword>
<dbReference type="Pfam" id="PF04506">
    <property type="entry name" value="Rft-1"/>
    <property type="match status" value="1"/>
</dbReference>
<feature type="transmembrane region" description="Helical" evidence="10">
    <location>
        <begin position="397"/>
        <end position="419"/>
    </location>
</feature>
<evidence type="ECO:0000256" key="4">
    <source>
        <dbReference type="ARBA" id="ARBA00022692"/>
    </source>
</evidence>
<dbReference type="AlphaFoldDB" id="A0A9W8LIW8"/>
<comment type="subcellular location">
    <subcellularLocation>
        <location evidence="1 10">Endoplasmic reticulum membrane</location>
        <topology evidence="1 10">Multi-pass membrane protein</topology>
    </subcellularLocation>
</comment>
<dbReference type="EMBL" id="JANBUM010000195">
    <property type="protein sequence ID" value="KAJ2781870.1"/>
    <property type="molecule type" value="Genomic_DNA"/>
</dbReference>
<keyword evidence="5 10" id="KW-0256">Endoplasmic reticulum</keyword>
<feature type="transmembrane region" description="Helical" evidence="10">
    <location>
        <begin position="499"/>
        <end position="519"/>
    </location>
</feature>
<evidence type="ECO:0000256" key="3">
    <source>
        <dbReference type="ARBA" id="ARBA00010288"/>
    </source>
</evidence>
<sequence length="542" mass="58814">MSNEDRRLDIQEHATPKQQPISAFAGAQYLMGLQVFVRLATFSTNAIVVRLTGLTAFGVASVRFELLLSTILFLSREGVRNALLRVEGGDDKQKPSAREQRLINAALLPIGTGAVLAGALYAIYGGGGASSVPYYAESLAVYVLAAWIELLVEPLYVLSRARVLFQLQARGDAAAVSARCIVVALALLAGSKDSDGENKFRLLALALGQLGYAVALLISYAWLMRVQLGYPLLSCYKPRRVLVGSTSVYIDQNTRSLAVAFVGQSLVKHILTQGDSMVMTRFADDREMGVYALVSSYASIPARILFLPLEEAARMVFAQSDVPTALHMLTTLAKLQSLLGCISCVFGGLYAPVFLPLIGQSDPAIAHTLSAYFMYLPLLGLNGFLEAFAHTTGTRRQLGWVNAWMVGCSATYIMLSIMMLDSWNMGSLGMVLANMANMSLRICYCCWFAYKWLKAHKQPLPKPSSLAPHPAVILTSSVAAALSTVALSCFTVTTTTARLAVMLLGSVLGLAVLFSIWRFEQPFIRVAMELRSGKVSFDKKSK</sequence>
<evidence type="ECO:0000256" key="10">
    <source>
        <dbReference type="RuleBase" id="RU365067"/>
    </source>
</evidence>
<evidence type="ECO:0000313" key="11">
    <source>
        <dbReference type="EMBL" id="KAJ2781870.1"/>
    </source>
</evidence>
<keyword evidence="12" id="KW-1185">Reference proteome</keyword>
<feature type="transmembrane region" description="Helical" evidence="10">
    <location>
        <begin position="471"/>
        <end position="493"/>
    </location>
</feature>
<comment type="caution">
    <text evidence="11">The sequence shown here is derived from an EMBL/GenBank/DDBJ whole genome shotgun (WGS) entry which is preliminary data.</text>
</comment>
<feature type="transmembrane region" description="Helical" evidence="10">
    <location>
        <begin position="338"/>
        <end position="358"/>
    </location>
</feature>
<evidence type="ECO:0000313" key="12">
    <source>
        <dbReference type="Proteomes" id="UP001140172"/>
    </source>
</evidence>
<accession>A0A9W8LIW8</accession>
<dbReference type="GO" id="GO:0034203">
    <property type="term" value="P:glycolipid translocation"/>
    <property type="evidence" value="ECO:0007669"/>
    <property type="project" value="TreeGrafter"/>
</dbReference>
<evidence type="ECO:0000256" key="6">
    <source>
        <dbReference type="ARBA" id="ARBA00022989"/>
    </source>
</evidence>
<feature type="transmembrane region" description="Helical" evidence="10">
    <location>
        <begin position="139"/>
        <end position="159"/>
    </location>
</feature>
<organism evidence="11 12">
    <name type="scientific">Coemansia interrupta</name>
    <dbReference type="NCBI Taxonomy" id="1126814"/>
    <lineage>
        <taxon>Eukaryota</taxon>
        <taxon>Fungi</taxon>
        <taxon>Fungi incertae sedis</taxon>
        <taxon>Zoopagomycota</taxon>
        <taxon>Kickxellomycotina</taxon>
        <taxon>Kickxellomycetes</taxon>
        <taxon>Kickxellales</taxon>
        <taxon>Kickxellaceae</taxon>
        <taxon>Coemansia</taxon>
    </lineage>
</organism>
<protein>
    <recommendedName>
        <fullName evidence="8 10">Man(5)GlcNAc(2)-PP-dolichol translocation protein RFT1</fullName>
    </recommendedName>
</protein>
<evidence type="ECO:0000256" key="8">
    <source>
        <dbReference type="ARBA" id="ARBA00044793"/>
    </source>
</evidence>
<feature type="transmembrane region" description="Helical" evidence="10">
    <location>
        <begin position="21"/>
        <end position="41"/>
    </location>
</feature>
<dbReference type="GO" id="GO:0006488">
    <property type="term" value="P:dolichol-linked oligosaccharide biosynthetic process"/>
    <property type="evidence" value="ECO:0007669"/>
    <property type="project" value="InterPro"/>
</dbReference>
<evidence type="ECO:0000256" key="5">
    <source>
        <dbReference type="ARBA" id="ARBA00022824"/>
    </source>
</evidence>
<comment type="pathway">
    <text evidence="2">Protein modification; protein glycosylation.</text>
</comment>
<feature type="transmembrane region" description="Helical" evidence="10">
    <location>
        <begin position="47"/>
        <end position="75"/>
    </location>
</feature>
<evidence type="ECO:0000256" key="7">
    <source>
        <dbReference type="ARBA" id="ARBA00023136"/>
    </source>
</evidence>
<keyword evidence="4 10" id="KW-0812">Transmembrane</keyword>
<comment type="function">
    <text evidence="9 10">Intramembrane glycolipid transporter that operates in the biosynthetic pathway of dolichol-linked oligosaccharides, the glycan precursors employed in protein asparagine (N)-glycosylation. The sequential addition of sugars to dolichol pyrophosphate produces dolichol-linked oligosaccharides containing fourteen sugars, including two GlcNAcs, nine mannoses and three glucoses. Once assembled, the oligosaccharide is transferred from the lipid to nascent proteins by oligosaccharyltransferases. The assembly of dolichol-linked oligosaccharides begins on the cytosolic side of the endoplasmic reticulum membrane and finishes in its lumen. RFT1 could mediate the translocation of the cytosolically oriented intermediate DolPP-GlcNAc2Man5, produced by ALG11, into the ER lumen where dolichol-linked oligosaccharides assembly continues. However, the intramembrane lipid transporter activity could not be confirmed in vitro.</text>
</comment>
<comment type="similarity">
    <text evidence="3 10">Belongs to the RFT1 family.</text>
</comment>
<name>A0A9W8LIW8_9FUNG</name>
<dbReference type="PANTHER" id="PTHR13117:SF5">
    <property type="entry name" value="PROTEIN RFT1 HOMOLOG"/>
    <property type="match status" value="1"/>
</dbReference>
<feature type="transmembrane region" description="Helical" evidence="10">
    <location>
        <begin position="364"/>
        <end position="385"/>
    </location>
</feature>
<dbReference type="PANTHER" id="PTHR13117">
    <property type="entry name" value="ENDOPLASMIC RETICULUM MULTISPAN TRANSMEMBRANE PROTEIN-RELATED"/>
    <property type="match status" value="1"/>
</dbReference>
<evidence type="ECO:0000256" key="9">
    <source>
        <dbReference type="ARBA" id="ARBA00045912"/>
    </source>
</evidence>
<evidence type="ECO:0000256" key="2">
    <source>
        <dbReference type="ARBA" id="ARBA00004922"/>
    </source>
</evidence>
<dbReference type="GO" id="GO:0005789">
    <property type="term" value="C:endoplasmic reticulum membrane"/>
    <property type="evidence" value="ECO:0007669"/>
    <property type="project" value="UniProtKB-SubCell"/>
</dbReference>
<dbReference type="OrthoDB" id="9979195at2759"/>
<proteinExistence type="inferred from homology"/>
<reference evidence="11" key="1">
    <citation type="submission" date="2022-07" db="EMBL/GenBank/DDBJ databases">
        <title>Phylogenomic reconstructions and comparative analyses of Kickxellomycotina fungi.</title>
        <authorList>
            <person name="Reynolds N.K."/>
            <person name="Stajich J.E."/>
            <person name="Barry K."/>
            <person name="Grigoriev I.V."/>
            <person name="Crous P."/>
            <person name="Smith M.E."/>
        </authorList>
    </citation>
    <scope>NUCLEOTIDE SEQUENCE</scope>
    <source>
        <strain evidence="11">BCRC 34489</strain>
    </source>
</reference>
<keyword evidence="10" id="KW-0813">Transport</keyword>
<feature type="transmembrane region" description="Helical" evidence="10">
    <location>
        <begin position="102"/>
        <end position="124"/>
    </location>
</feature>
<dbReference type="InterPro" id="IPR007594">
    <property type="entry name" value="RFT1"/>
</dbReference>